<dbReference type="PATRIC" id="fig|1244083.3.peg.1105"/>
<comment type="caution">
    <text evidence="1">The sequence shown here is derived from an EMBL/GenBank/DDBJ whole genome shotgun (WGS) entry which is preliminary data.</text>
</comment>
<gene>
    <name evidence="1" type="ORF">CSUNSWCD_1863</name>
</gene>
<protein>
    <submittedName>
        <fullName evidence="1">Uncharacterized protein</fullName>
    </submittedName>
</protein>
<name>M5IFP0_9BACT</name>
<accession>M5IFP0</accession>
<sequence length="55" mass="6275">MLNTKNVNIVCLCGKLLENRNISKNTSASFTKKCDCCKKNIFIQIKNSEVFVSYK</sequence>
<proteinExistence type="predicted"/>
<evidence type="ECO:0000313" key="2">
    <source>
        <dbReference type="Proteomes" id="UP000011939"/>
    </source>
</evidence>
<reference evidence="1 2" key="1">
    <citation type="journal article" date="2013" name="Genome Announc.">
        <title>Genome Sequence of Campylobacter showae UNSWCD, Isolated from a Patient with Crohn's Disease.</title>
        <authorList>
            <person name="Tay A.P."/>
            <person name="Kaakoush N.O."/>
            <person name="Deshpande N.P."/>
            <person name="Chen Z."/>
            <person name="Mitchell H."/>
            <person name="Wilkins M.R."/>
        </authorList>
    </citation>
    <scope>NUCLEOTIDE SEQUENCE [LARGE SCALE GENOMIC DNA]</scope>
    <source>
        <strain evidence="1 2">CSUNSWCD</strain>
    </source>
</reference>
<dbReference type="Proteomes" id="UP000011939">
    <property type="component" value="Unassembled WGS sequence"/>
</dbReference>
<evidence type="ECO:0000313" key="1">
    <source>
        <dbReference type="EMBL" id="EKU11237.1"/>
    </source>
</evidence>
<dbReference type="EMBL" id="AMZQ01000007">
    <property type="protein sequence ID" value="EKU11237.1"/>
    <property type="molecule type" value="Genomic_DNA"/>
</dbReference>
<organism evidence="1 2">
    <name type="scientific">Campylobacter showae CSUNSWCD</name>
    <dbReference type="NCBI Taxonomy" id="1244083"/>
    <lineage>
        <taxon>Bacteria</taxon>
        <taxon>Pseudomonadati</taxon>
        <taxon>Campylobacterota</taxon>
        <taxon>Epsilonproteobacteria</taxon>
        <taxon>Campylobacterales</taxon>
        <taxon>Campylobacteraceae</taxon>
        <taxon>Campylobacter</taxon>
    </lineage>
</organism>
<dbReference type="AlphaFoldDB" id="M5IFP0"/>